<evidence type="ECO:0000256" key="1">
    <source>
        <dbReference type="ARBA" id="ARBA00004651"/>
    </source>
</evidence>
<comment type="subcellular location">
    <subcellularLocation>
        <location evidence="1">Cell membrane</location>
        <topology evidence="1">Multi-pass membrane protein</topology>
    </subcellularLocation>
</comment>
<feature type="transmembrane region" description="Helical" evidence="8">
    <location>
        <begin position="228"/>
        <end position="251"/>
    </location>
</feature>
<protein>
    <submittedName>
        <fullName evidence="9">Malonate transporter</fullName>
    </submittedName>
</protein>
<feature type="transmembrane region" description="Helical" evidence="8">
    <location>
        <begin position="257"/>
        <end position="279"/>
    </location>
</feature>
<evidence type="ECO:0000256" key="2">
    <source>
        <dbReference type="ARBA" id="ARBA00010145"/>
    </source>
</evidence>
<evidence type="ECO:0000313" key="10">
    <source>
        <dbReference type="Proteomes" id="UP000646579"/>
    </source>
</evidence>
<evidence type="ECO:0000256" key="8">
    <source>
        <dbReference type="SAM" id="Phobius"/>
    </source>
</evidence>
<feature type="transmembrane region" description="Helical" evidence="8">
    <location>
        <begin position="96"/>
        <end position="115"/>
    </location>
</feature>
<organism evidence="9 10">
    <name type="scientific">Devosia pacifica</name>
    <dbReference type="NCBI Taxonomy" id="1335967"/>
    <lineage>
        <taxon>Bacteria</taxon>
        <taxon>Pseudomonadati</taxon>
        <taxon>Pseudomonadota</taxon>
        <taxon>Alphaproteobacteria</taxon>
        <taxon>Hyphomicrobiales</taxon>
        <taxon>Devosiaceae</taxon>
        <taxon>Devosia</taxon>
    </lineage>
</organism>
<dbReference type="Pfam" id="PF03547">
    <property type="entry name" value="Mem_trans"/>
    <property type="match status" value="1"/>
</dbReference>
<feature type="transmembrane region" description="Helical" evidence="8">
    <location>
        <begin position="127"/>
        <end position="146"/>
    </location>
</feature>
<name>A0A918S8L0_9HYPH</name>
<dbReference type="RefSeq" id="WP_189425784.1">
    <property type="nucleotide sequence ID" value="NZ_BMZE01000002.1"/>
</dbReference>
<evidence type="ECO:0000313" key="9">
    <source>
        <dbReference type="EMBL" id="GHA26361.1"/>
    </source>
</evidence>
<accession>A0A918S8L0</accession>
<dbReference type="Gene3D" id="1.20.1530.20">
    <property type="match status" value="1"/>
</dbReference>
<feature type="transmembrane region" description="Helical" evidence="8">
    <location>
        <begin position="34"/>
        <end position="53"/>
    </location>
</feature>
<dbReference type="GO" id="GO:0055085">
    <property type="term" value="P:transmembrane transport"/>
    <property type="evidence" value="ECO:0007669"/>
    <property type="project" value="InterPro"/>
</dbReference>
<keyword evidence="4" id="KW-1003">Cell membrane</keyword>
<feature type="transmembrane region" description="Helical" evidence="8">
    <location>
        <begin position="167"/>
        <end position="190"/>
    </location>
</feature>
<feature type="transmembrane region" description="Helical" evidence="8">
    <location>
        <begin position="65"/>
        <end position="89"/>
    </location>
</feature>
<keyword evidence="5 8" id="KW-0812">Transmembrane</keyword>
<dbReference type="PANTHER" id="PTHR36838:SF1">
    <property type="entry name" value="SLR1864 PROTEIN"/>
    <property type="match status" value="1"/>
</dbReference>
<proteinExistence type="inferred from homology"/>
<evidence type="ECO:0000256" key="7">
    <source>
        <dbReference type="ARBA" id="ARBA00023136"/>
    </source>
</evidence>
<sequence length="311" mass="33214">MLSTFIVVAPIFALIALGYSAVRFRLYPAAGVPSLIAFVNNFATPCLLFNSMVNSDFTTAFNIGIIGPFYLGAFLCFGLGIFVGIRLFGDTRGESVASGFSAMFSNTVLVGLPILQRAYGEDALPVAFSIIGIHGAILLTSAMLTMELMRRDGRPLTEALGNAGKRIVSNPLLWGIALGLSFNFAGIGLIEPASAFFSMMAQAVVPVALFGIGGALNQYKLSENWSQALVISLIKLFVHPAIAYVLMIWVLRVDMQIARYGILMSAMPAGINSYVFATYYNRGVSVAANVVLIGTVGSALSIALWLYILGH</sequence>
<dbReference type="InterPro" id="IPR004776">
    <property type="entry name" value="Mem_transp_PIN-like"/>
</dbReference>
<dbReference type="EMBL" id="BMZE01000002">
    <property type="protein sequence ID" value="GHA26361.1"/>
    <property type="molecule type" value="Genomic_DNA"/>
</dbReference>
<evidence type="ECO:0000256" key="4">
    <source>
        <dbReference type="ARBA" id="ARBA00022475"/>
    </source>
</evidence>
<evidence type="ECO:0000256" key="6">
    <source>
        <dbReference type="ARBA" id="ARBA00022989"/>
    </source>
</evidence>
<dbReference type="InterPro" id="IPR038770">
    <property type="entry name" value="Na+/solute_symporter_sf"/>
</dbReference>
<feature type="transmembrane region" description="Helical" evidence="8">
    <location>
        <begin position="196"/>
        <end position="216"/>
    </location>
</feature>
<comment type="caution">
    <text evidence="9">The sequence shown here is derived from an EMBL/GenBank/DDBJ whole genome shotgun (WGS) entry which is preliminary data.</text>
</comment>
<dbReference type="PANTHER" id="PTHR36838">
    <property type="entry name" value="AUXIN EFFLUX CARRIER FAMILY PROTEIN"/>
    <property type="match status" value="1"/>
</dbReference>
<evidence type="ECO:0000256" key="3">
    <source>
        <dbReference type="ARBA" id="ARBA00022448"/>
    </source>
</evidence>
<dbReference type="Proteomes" id="UP000646579">
    <property type="component" value="Unassembled WGS sequence"/>
</dbReference>
<comment type="similarity">
    <text evidence="2">Belongs to the auxin efflux carrier (TC 2.A.69) family.</text>
</comment>
<dbReference type="GO" id="GO:0005886">
    <property type="term" value="C:plasma membrane"/>
    <property type="evidence" value="ECO:0007669"/>
    <property type="project" value="UniProtKB-SubCell"/>
</dbReference>
<dbReference type="AlphaFoldDB" id="A0A918S8L0"/>
<keyword evidence="3" id="KW-0813">Transport</keyword>
<keyword evidence="6 8" id="KW-1133">Transmembrane helix</keyword>
<keyword evidence="7 8" id="KW-0472">Membrane</keyword>
<evidence type="ECO:0000256" key="5">
    <source>
        <dbReference type="ARBA" id="ARBA00022692"/>
    </source>
</evidence>
<keyword evidence="10" id="KW-1185">Reference proteome</keyword>
<feature type="transmembrane region" description="Helical" evidence="8">
    <location>
        <begin position="6"/>
        <end position="22"/>
    </location>
</feature>
<reference evidence="9" key="1">
    <citation type="journal article" date="2014" name="Int. J. Syst. Evol. Microbiol.">
        <title>Complete genome sequence of Corynebacterium casei LMG S-19264T (=DSM 44701T), isolated from a smear-ripened cheese.</title>
        <authorList>
            <consortium name="US DOE Joint Genome Institute (JGI-PGF)"/>
            <person name="Walter F."/>
            <person name="Albersmeier A."/>
            <person name="Kalinowski J."/>
            <person name="Ruckert C."/>
        </authorList>
    </citation>
    <scope>NUCLEOTIDE SEQUENCE</scope>
    <source>
        <strain evidence="9">KCTC 32437</strain>
    </source>
</reference>
<reference evidence="9" key="2">
    <citation type="submission" date="2020-09" db="EMBL/GenBank/DDBJ databases">
        <authorList>
            <person name="Sun Q."/>
            <person name="Kim S."/>
        </authorList>
    </citation>
    <scope>NUCLEOTIDE SEQUENCE</scope>
    <source>
        <strain evidence="9">KCTC 32437</strain>
    </source>
</reference>
<feature type="transmembrane region" description="Helical" evidence="8">
    <location>
        <begin position="286"/>
        <end position="308"/>
    </location>
</feature>
<gene>
    <name evidence="9" type="ORF">GCM10007989_22680</name>
</gene>